<name>A0ABN2X0C1_9ACTN</name>
<gene>
    <name evidence="2" type="ORF">GCM10009759_37680</name>
</gene>
<evidence type="ECO:0000313" key="3">
    <source>
        <dbReference type="Proteomes" id="UP001500897"/>
    </source>
</evidence>
<evidence type="ECO:0000313" key="2">
    <source>
        <dbReference type="EMBL" id="GAA2102829.1"/>
    </source>
</evidence>
<comment type="caution">
    <text evidence="2">The sequence shown here is derived from an EMBL/GenBank/DDBJ whole genome shotgun (WGS) entry which is preliminary data.</text>
</comment>
<protein>
    <submittedName>
        <fullName evidence="2">Uncharacterized protein</fullName>
    </submittedName>
</protein>
<reference evidence="2 3" key="1">
    <citation type="journal article" date="2019" name="Int. J. Syst. Evol. Microbiol.">
        <title>The Global Catalogue of Microorganisms (GCM) 10K type strain sequencing project: providing services to taxonomists for standard genome sequencing and annotation.</title>
        <authorList>
            <consortium name="The Broad Institute Genomics Platform"/>
            <consortium name="The Broad Institute Genome Sequencing Center for Infectious Disease"/>
            <person name="Wu L."/>
            <person name="Ma J."/>
        </authorList>
    </citation>
    <scope>NUCLEOTIDE SEQUENCE [LARGE SCALE GENOMIC DNA]</scope>
    <source>
        <strain evidence="2 3">JCM 14559</strain>
    </source>
</reference>
<keyword evidence="3" id="KW-1185">Reference proteome</keyword>
<feature type="compositionally biased region" description="Basic and acidic residues" evidence="1">
    <location>
        <begin position="1"/>
        <end position="13"/>
    </location>
</feature>
<feature type="region of interest" description="Disordered" evidence="1">
    <location>
        <begin position="1"/>
        <end position="22"/>
    </location>
</feature>
<evidence type="ECO:0000256" key="1">
    <source>
        <dbReference type="SAM" id="MobiDB-lite"/>
    </source>
</evidence>
<organism evidence="2 3">
    <name type="scientific">Kitasatospora saccharophila</name>
    <dbReference type="NCBI Taxonomy" id="407973"/>
    <lineage>
        <taxon>Bacteria</taxon>
        <taxon>Bacillati</taxon>
        <taxon>Actinomycetota</taxon>
        <taxon>Actinomycetes</taxon>
        <taxon>Kitasatosporales</taxon>
        <taxon>Streptomycetaceae</taxon>
        <taxon>Kitasatospora</taxon>
    </lineage>
</organism>
<proteinExistence type="predicted"/>
<dbReference type="Proteomes" id="UP001500897">
    <property type="component" value="Unassembled WGS sequence"/>
</dbReference>
<accession>A0ABN2X0C1</accession>
<sequence>MREPGGRPPREGVRGGVPGGVLRGLPELSGDCDGRCFEARPVAVHVHSTETWETLVNPRARTVIWARHSDTRP</sequence>
<dbReference type="EMBL" id="BAAANS010000024">
    <property type="protein sequence ID" value="GAA2102829.1"/>
    <property type="molecule type" value="Genomic_DNA"/>
</dbReference>